<evidence type="ECO:0000313" key="3">
    <source>
        <dbReference type="Proteomes" id="UP001163152"/>
    </source>
</evidence>
<dbReference type="RefSeq" id="WP_268613086.1">
    <property type="nucleotide sequence ID" value="NZ_CP113797.1"/>
</dbReference>
<feature type="transmembrane region" description="Helical" evidence="1">
    <location>
        <begin position="21"/>
        <end position="43"/>
    </location>
</feature>
<dbReference type="EMBL" id="CP113797">
    <property type="protein sequence ID" value="WAL62749.1"/>
    <property type="molecule type" value="Genomic_DNA"/>
</dbReference>
<organism evidence="2 3">
    <name type="scientific">Thermocoleostomius sinensis A174</name>
    <dbReference type="NCBI Taxonomy" id="2016057"/>
    <lineage>
        <taxon>Bacteria</taxon>
        <taxon>Bacillati</taxon>
        <taxon>Cyanobacteriota</taxon>
        <taxon>Cyanophyceae</taxon>
        <taxon>Oculatellales</taxon>
        <taxon>Oculatellaceae</taxon>
        <taxon>Thermocoleostomius</taxon>
    </lineage>
</organism>
<keyword evidence="1" id="KW-0812">Transmembrane</keyword>
<keyword evidence="1" id="KW-1133">Transmembrane helix</keyword>
<dbReference type="Proteomes" id="UP001163152">
    <property type="component" value="Chromosome"/>
</dbReference>
<gene>
    <name evidence="2" type="ORF">OXH18_12380</name>
</gene>
<keyword evidence="1" id="KW-0472">Membrane</keyword>
<dbReference type="KEGG" id="tsin:OXH18_12380"/>
<protein>
    <submittedName>
        <fullName evidence="2">Uncharacterized protein</fullName>
    </submittedName>
</protein>
<proteinExistence type="predicted"/>
<reference evidence="2" key="1">
    <citation type="submission" date="2022-12" db="EMBL/GenBank/DDBJ databases">
        <title>Polyphasic identification of a Novel Hot-Spring Cyanobacterium Ocullathermofonsia sinensis gen nov. sp. nov. and Genomic Insights on its Adaptations to the Thermal Habitat.</title>
        <authorList>
            <person name="Daroch M."/>
            <person name="Tang J."/>
            <person name="Jiang Y."/>
        </authorList>
    </citation>
    <scope>NUCLEOTIDE SEQUENCE</scope>
    <source>
        <strain evidence="2">PKUAC-SCTA174</strain>
    </source>
</reference>
<name>A0A9E9C9I4_9CYAN</name>
<sequence>MSIVRERQKQMPMSHEILSTSITALPVGGFIAILFSLPLSAIANPAEIALQQCQQRVAEDLPGTSGQFQPHPQQPNGTVVIHWQTTPHATGYCRVDGENGTVIEFVNPYAVPRGQRPIETMLAFQTTDYSVRVVRLVEQLYMNVYNRKTNRLELDRGLVRVTQTDTGILYTTVLGHQTYQAIVSDVPSDDRYRLVILAGHNSIYDEAGGSLYPSGALEIAPGAVSIPSQN</sequence>
<dbReference type="AlphaFoldDB" id="A0A9E9C9I4"/>
<keyword evidence="3" id="KW-1185">Reference proteome</keyword>
<accession>A0A9E9C9I4</accession>
<evidence type="ECO:0000256" key="1">
    <source>
        <dbReference type="SAM" id="Phobius"/>
    </source>
</evidence>
<evidence type="ECO:0000313" key="2">
    <source>
        <dbReference type="EMBL" id="WAL62749.1"/>
    </source>
</evidence>